<feature type="compositionally biased region" description="Low complexity" evidence="1">
    <location>
        <begin position="461"/>
        <end position="485"/>
    </location>
</feature>
<dbReference type="Proteomes" id="UP000553209">
    <property type="component" value="Unassembled WGS sequence"/>
</dbReference>
<keyword evidence="2" id="KW-0472">Membrane</keyword>
<evidence type="ECO:0000313" key="5">
    <source>
        <dbReference type="EMBL" id="NKY96808.1"/>
    </source>
</evidence>
<comment type="caution">
    <text evidence="5">The sequence shown here is derived from an EMBL/GenBank/DDBJ whole genome shotgun (WGS) entry which is preliminary data.</text>
</comment>
<dbReference type="CDD" id="cd00077">
    <property type="entry name" value="HDc"/>
    <property type="match status" value="1"/>
</dbReference>
<proteinExistence type="predicted"/>
<protein>
    <submittedName>
        <fullName evidence="5">HD-GYP domain-containing protein</fullName>
    </submittedName>
</protein>
<feature type="transmembrane region" description="Helical" evidence="2">
    <location>
        <begin position="191"/>
        <end position="216"/>
    </location>
</feature>
<dbReference type="SMART" id="SM00471">
    <property type="entry name" value="HDc"/>
    <property type="match status" value="1"/>
</dbReference>
<dbReference type="EMBL" id="JAAXPG010000003">
    <property type="protein sequence ID" value="NKY96808.1"/>
    <property type="molecule type" value="Genomic_DNA"/>
</dbReference>
<feature type="transmembrane region" description="Helical" evidence="2">
    <location>
        <begin position="136"/>
        <end position="164"/>
    </location>
</feature>
<dbReference type="NCBIfam" id="TIGR00277">
    <property type="entry name" value="HDIG"/>
    <property type="match status" value="1"/>
</dbReference>
<keyword evidence="6" id="KW-1185">Reference proteome</keyword>
<feature type="transmembrane region" description="Helical" evidence="2">
    <location>
        <begin position="103"/>
        <end position="124"/>
    </location>
</feature>
<evidence type="ECO:0000259" key="4">
    <source>
        <dbReference type="PROSITE" id="PS51832"/>
    </source>
</evidence>
<feature type="transmembrane region" description="Helical" evidence="2">
    <location>
        <begin position="33"/>
        <end position="54"/>
    </location>
</feature>
<dbReference type="InterPro" id="IPR037522">
    <property type="entry name" value="HD_GYP_dom"/>
</dbReference>
<feature type="domain" description="HD" evidence="3">
    <location>
        <begin position="249"/>
        <end position="371"/>
    </location>
</feature>
<sequence length="491" mass="51726">MRALPGGARVYVGIIVVSAVTIMLIGPYSGLDLHTLVLIAILFVVAESISTAVLTGVKAGISPSSAVSLAAVVLVGPVGAAVVGFASCLAIRRQNLVKRAFNGAQFALAAYAAGHVYLLLGGTVGEPGREDFPAIVLPYVAAVLTHSLVNSALVAVLMWTLGVVRPGGSRGRFDWRPLVGVELSSMGYQMLGLAIAAVWGGVGLIAPLLVLLPLFIARWTFAQQLDEARAHEATLATLCQAVETKDYYTRGHCMRVAEGAAMIARELGMPADRVQKIRYAGMLHDIGKLGVPTKVLQKTGKLTDDEYAAIKLHPTRGYEIVREISFLDEALAGIRHHHERLDGRGYPMGLVGMEIPESARVISVADVFDCLTSTRSYRRAWSVEDAIAELRACAGTQFDPRMVEALVRAVEREGWETPDIAEPPGGCYGSEAAERSVEESGRAGGPEEVSAEASSEERAAGEPSSAGAAADEAASADAAASAEAVTGGRER</sequence>
<dbReference type="PANTHER" id="PTHR43155:SF2">
    <property type="entry name" value="CYCLIC DI-GMP PHOSPHODIESTERASE PA4108"/>
    <property type="match status" value="1"/>
</dbReference>
<gene>
    <name evidence="5" type="ORF">HGB44_03830</name>
</gene>
<dbReference type="SUPFAM" id="SSF109604">
    <property type="entry name" value="HD-domain/PDEase-like"/>
    <property type="match status" value="1"/>
</dbReference>
<evidence type="ECO:0000256" key="2">
    <source>
        <dbReference type="SAM" id="Phobius"/>
    </source>
</evidence>
<keyword evidence="2" id="KW-0812">Transmembrane</keyword>
<feature type="domain" description="HD-GYP" evidence="4">
    <location>
        <begin position="227"/>
        <end position="422"/>
    </location>
</feature>
<dbReference type="InterPro" id="IPR006674">
    <property type="entry name" value="HD_domain"/>
</dbReference>
<feature type="region of interest" description="Disordered" evidence="1">
    <location>
        <begin position="416"/>
        <end position="491"/>
    </location>
</feature>
<dbReference type="Gene3D" id="1.10.3210.10">
    <property type="entry name" value="Hypothetical protein af1432"/>
    <property type="match status" value="1"/>
</dbReference>
<name>A0A7X6MB85_9ACTN</name>
<feature type="compositionally biased region" description="Basic and acidic residues" evidence="1">
    <location>
        <begin position="432"/>
        <end position="441"/>
    </location>
</feature>
<dbReference type="Pfam" id="PF13487">
    <property type="entry name" value="HD_5"/>
    <property type="match status" value="1"/>
</dbReference>
<feature type="transmembrane region" description="Helical" evidence="2">
    <location>
        <begin position="6"/>
        <end position="26"/>
    </location>
</feature>
<dbReference type="InterPro" id="IPR006675">
    <property type="entry name" value="HDIG_dom"/>
</dbReference>
<keyword evidence="2" id="KW-1133">Transmembrane helix</keyword>
<evidence type="ECO:0000313" key="6">
    <source>
        <dbReference type="Proteomes" id="UP000553209"/>
    </source>
</evidence>
<evidence type="ECO:0000256" key="1">
    <source>
        <dbReference type="SAM" id="MobiDB-lite"/>
    </source>
</evidence>
<reference evidence="5 6" key="1">
    <citation type="submission" date="2020-04" db="EMBL/GenBank/DDBJ databases">
        <title>MicrobeNet Type strains.</title>
        <authorList>
            <person name="Nicholson A.C."/>
        </authorList>
    </citation>
    <scope>NUCLEOTIDE SEQUENCE [LARGE SCALE GENOMIC DNA]</scope>
    <source>
        <strain evidence="5 6">ATCC 23612</strain>
    </source>
</reference>
<evidence type="ECO:0000259" key="3">
    <source>
        <dbReference type="PROSITE" id="PS51831"/>
    </source>
</evidence>
<dbReference type="PROSITE" id="PS51831">
    <property type="entry name" value="HD"/>
    <property type="match status" value="1"/>
</dbReference>
<feature type="transmembrane region" description="Helical" evidence="2">
    <location>
        <begin position="66"/>
        <end position="91"/>
    </location>
</feature>
<organism evidence="5 6">
    <name type="scientific">Nocardiopsis alborubida</name>
    <dbReference type="NCBI Taxonomy" id="146802"/>
    <lineage>
        <taxon>Bacteria</taxon>
        <taxon>Bacillati</taxon>
        <taxon>Actinomycetota</taxon>
        <taxon>Actinomycetes</taxon>
        <taxon>Streptosporangiales</taxon>
        <taxon>Nocardiopsidaceae</taxon>
        <taxon>Nocardiopsis</taxon>
    </lineage>
</organism>
<dbReference type="PROSITE" id="PS51832">
    <property type="entry name" value="HD_GYP"/>
    <property type="match status" value="1"/>
</dbReference>
<dbReference type="AlphaFoldDB" id="A0A7X6MB85"/>
<accession>A0A7X6MB85</accession>
<dbReference type="PANTHER" id="PTHR43155">
    <property type="entry name" value="CYCLIC DI-GMP PHOSPHODIESTERASE PA4108-RELATED"/>
    <property type="match status" value="1"/>
</dbReference>
<dbReference type="InterPro" id="IPR003607">
    <property type="entry name" value="HD/PDEase_dom"/>
</dbReference>